<dbReference type="PIRSF" id="PIRSF029171">
    <property type="entry name" value="Esterase_LipA"/>
    <property type="match status" value="1"/>
</dbReference>
<dbReference type="GO" id="GO:0004806">
    <property type="term" value="F:triacylglycerol lipase activity"/>
    <property type="evidence" value="ECO:0007669"/>
    <property type="project" value="InterPro"/>
</dbReference>
<dbReference type="EMBL" id="VFPH01000002">
    <property type="protein sequence ID" value="TQM36864.1"/>
    <property type="molecule type" value="Genomic_DNA"/>
</dbReference>
<dbReference type="PANTHER" id="PTHR34853:SF1">
    <property type="entry name" value="LIPASE 5"/>
    <property type="match status" value="1"/>
</dbReference>
<dbReference type="Gene3D" id="3.40.50.1820">
    <property type="entry name" value="alpha/beta hydrolase"/>
    <property type="match status" value="1"/>
</dbReference>
<dbReference type="InterPro" id="IPR005152">
    <property type="entry name" value="Lipase_secreted"/>
</dbReference>
<evidence type="ECO:0000313" key="2">
    <source>
        <dbReference type="Proteomes" id="UP000319818"/>
    </source>
</evidence>
<dbReference type="RefSeq" id="WP_211362120.1">
    <property type="nucleotide sequence ID" value="NZ_VFPH01000002.1"/>
</dbReference>
<organism evidence="1 2">
    <name type="scientific">Pseudonocardia cypriaca</name>
    <dbReference type="NCBI Taxonomy" id="882449"/>
    <lineage>
        <taxon>Bacteria</taxon>
        <taxon>Bacillati</taxon>
        <taxon>Actinomycetota</taxon>
        <taxon>Actinomycetes</taxon>
        <taxon>Pseudonocardiales</taxon>
        <taxon>Pseudonocardiaceae</taxon>
        <taxon>Pseudonocardia</taxon>
    </lineage>
</organism>
<name>A0A543FSX9_9PSEU</name>
<dbReference type="Proteomes" id="UP000319818">
    <property type="component" value="Unassembled WGS sequence"/>
</dbReference>
<gene>
    <name evidence="1" type="ORF">FB388_4051</name>
</gene>
<dbReference type="SUPFAM" id="SSF53474">
    <property type="entry name" value="alpha/beta-Hydrolases"/>
    <property type="match status" value="1"/>
</dbReference>
<evidence type="ECO:0008006" key="3">
    <source>
        <dbReference type="Google" id="ProtNLM"/>
    </source>
</evidence>
<reference evidence="1 2" key="1">
    <citation type="submission" date="2019-06" db="EMBL/GenBank/DDBJ databases">
        <title>Sequencing the genomes of 1000 actinobacteria strains.</title>
        <authorList>
            <person name="Klenk H.-P."/>
        </authorList>
    </citation>
    <scope>NUCLEOTIDE SEQUENCE [LARGE SCALE GENOMIC DNA]</scope>
    <source>
        <strain evidence="1 2">DSM 45511</strain>
    </source>
</reference>
<dbReference type="InterPro" id="IPR029058">
    <property type="entry name" value="AB_hydrolase_fold"/>
</dbReference>
<protein>
    <recommendedName>
        <fullName evidence="3">Secretory lipase</fullName>
    </recommendedName>
</protein>
<dbReference type="GO" id="GO:0016042">
    <property type="term" value="P:lipid catabolic process"/>
    <property type="evidence" value="ECO:0007669"/>
    <property type="project" value="InterPro"/>
</dbReference>
<evidence type="ECO:0000313" key="1">
    <source>
        <dbReference type="EMBL" id="TQM36864.1"/>
    </source>
</evidence>
<dbReference type="Gene3D" id="1.10.260.160">
    <property type="match status" value="1"/>
</dbReference>
<sequence length="360" mass="37618">MSITPLEQLDAPAVVARLGEFGIDAGRVVSGVQAFRVVYRTIAPDGAPTTASSLVAVPQTAPGGRLRLVSWQHGTSVYKAGAASMSAESSDRAVAYFFAAAGDVVSAPDYLGLGVGPGTHPYDHHESAVTASVDALRVARSVPGVVDKELDPKVLITGFSQGGPVTMALGKALHDGAEPTFRVGALAPIAGPYDFSGTVAAARSGKIAHATGYLAYLTVAWNRIHHLYDDPAEAFRPPYDHSVEALFDGTHPYEEIGSTLPTTLPELFTPTFLDQLQHPTGALHEALSAADATCDWASNVPVRIYHASGDLDVPVANAEFCRRALAEHGAVADVVQLGEMEHGDSMSAALPLVMDQFAAG</sequence>
<keyword evidence="2" id="KW-1185">Reference proteome</keyword>
<comment type="caution">
    <text evidence="1">The sequence shown here is derived from an EMBL/GenBank/DDBJ whole genome shotgun (WGS) entry which is preliminary data.</text>
</comment>
<dbReference type="PANTHER" id="PTHR34853">
    <property type="match status" value="1"/>
</dbReference>
<proteinExistence type="predicted"/>
<dbReference type="AlphaFoldDB" id="A0A543FSX9"/>
<accession>A0A543FSX9</accession>